<protein>
    <submittedName>
        <fullName evidence="2">Uncharacterized protein</fullName>
    </submittedName>
</protein>
<evidence type="ECO:0000256" key="1">
    <source>
        <dbReference type="SAM" id="MobiDB-lite"/>
    </source>
</evidence>
<feature type="region of interest" description="Disordered" evidence="1">
    <location>
        <begin position="51"/>
        <end position="72"/>
    </location>
</feature>
<reference evidence="2 3" key="1">
    <citation type="journal article" date="2023" name="Plants (Basel)">
        <title>Bridging the Gap: Combining Genomics and Transcriptomics Approaches to Understand Stylosanthes scabra, an Orphan Legume from the Brazilian Caatinga.</title>
        <authorList>
            <person name="Ferreira-Neto J.R.C."/>
            <person name="da Silva M.D."/>
            <person name="Binneck E."/>
            <person name="de Melo N.F."/>
            <person name="da Silva R.H."/>
            <person name="de Melo A.L.T.M."/>
            <person name="Pandolfi V."/>
            <person name="Bustamante F.O."/>
            <person name="Brasileiro-Vidal A.C."/>
            <person name="Benko-Iseppon A.M."/>
        </authorList>
    </citation>
    <scope>NUCLEOTIDE SEQUENCE [LARGE SCALE GENOMIC DNA]</scope>
    <source>
        <tissue evidence="2">Leaves</tissue>
    </source>
</reference>
<dbReference type="Proteomes" id="UP001341840">
    <property type="component" value="Unassembled WGS sequence"/>
</dbReference>
<comment type="caution">
    <text evidence="2">The sequence shown here is derived from an EMBL/GenBank/DDBJ whole genome shotgun (WGS) entry which is preliminary data.</text>
</comment>
<accession>A0ABU6RIW1</accession>
<sequence length="171" mass="19144">MKAKNADIVSDPIRSKLCRSDRENGHIRSDSIRAQPYKQVKKVYYRYPIEEDGGDSGSSGVGVNTKSSGGAGTNIRRWMVNLNMPHDGSFEDSNPGLDVPTGGILEEEIESHERSLVGDSMAHPYRINPTLSDDEEVEDEVMLEDAEAVEDEEMHEEVSEETNFFIHGHRH</sequence>
<dbReference type="EMBL" id="JASCZI010030607">
    <property type="protein sequence ID" value="MED6123865.1"/>
    <property type="molecule type" value="Genomic_DNA"/>
</dbReference>
<organism evidence="2 3">
    <name type="scientific">Stylosanthes scabra</name>
    <dbReference type="NCBI Taxonomy" id="79078"/>
    <lineage>
        <taxon>Eukaryota</taxon>
        <taxon>Viridiplantae</taxon>
        <taxon>Streptophyta</taxon>
        <taxon>Embryophyta</taxon>
        <taxon>Tracheophyta</taxon>
        <taxon>Spermatophyta</taxon>
        <taxon>Magnoliopsida</taxon>
        <taxon>eudicotyledons</taxon>
        <taxon>Gunneridae</taxon>
        <taxon>Pentapetalae</taxon>
        <taxon>rosids</taxon>
        <taxon>fabids</taxon>
        <taxon>Fabales</taxon>
        <taxon>Fabaceae</taxon>
        <taxon>Papilionoideae</taxon>
        <taxon>50 kb inversion clade</taxon>
        <taxon>dalbergioids sensu lato</taxon>
        <taxon>Dalbergieae</taxon>
        <taxon>Pterocarpus clade</taxon>
        <taxon>Stylosanthes</taxon>
    </lineage>
</organism>
<gene>
    <name evidence="2" type="ORF">PIB30_053569</name>
</gene>
<feature type="region of interest" description="Disordered" evidence="1">
    <location>
        <begin position="148"/>
        <end position="171"/>
    </location>
</feature>
<evidence type="ECO:0000313" key="3">
    <source>
        <dbReference type="Proteomes" id="UP001341840"/>
    </source>
</evidence>
<keyword evidence="3" id="KW-1185">Reference proteome</keyword>
<evidence type="ECO:0000313" key="2">
    <source>
        <dbReference type="EMBL" id="MED6123865.1"/>
    </source>
</evidence>
<feature type="compositionally biased region" description="Acidic residues" evidence="1">
    <location>
        <begin position="148"/>
        <end position="160"/>
    </location>
</feature>
<proteinExistence type="predicted"/>
<name>A0ABU6RIW1_9FABA</name>